<comment type="caution">
    <text evidence="3">The sequence shown here is derived from an EMBL/GenBank/DDBJ whole genome shotgun (WGS) entry which is preliminary data.</text>
</comment>
<reference evidence="3" key="1">
    <citation type="submission" date="2023-06" db="EMBL/GenBank/DDBJ databases">
        <title>Draft genome of Marssonina rosae.</title>
        <authorList>
            <person name="Cheng Q."/>
        </authorList>
    </citation>
    <scope>NUCLEOTIDE SEQUENCE</scope>
    <source>
        <strain evidence="3">R4</strain>
    </source>
</reference>
<gene>
    <name evidence="3" type="ORF">QTJ16_005644</name>
</gene>
<dbReference type="EMBL" id="JAUBYV010000008">
    <property type="protein sequence ID" value="KAK2625275.1"/>
    <property type="molecule type" value="Genomic_DNA"/>
</dbReference>
<evidence type="ECO:0000313" key="3">
    <source>
        <dbReference type="EMBL" id="KAK2625275.1"/>
    </source>
</evidence>
<dbReference type="PANTHER" id="PTHR21660">
    <property type="entry name" value="THIOESTERASE SUPERFAMILY MEMBER-RELATED"/>
    <property type="match status" value="1"/>
</dbReference>
<dbReference type="AlphaFoldDB" id="A0AAD9WBD1"/>
<dbReference type="Gene3D" id="3.10.129.10">
    <property type="entry name" value="Hotdog Thioesterase"/>
    <property type="match status" value="1"/>
</dbReference>
<dbReference type="SUPFAM" id="SSF54637">
    <property type="entry name" value="Thioesterase/thiol ester dehydrase-isomerase"/>
    <property type="match status" value="1"/>
</dbReference>
<dbReference type="InterPro" id="IPR039298">
    <property type="entry name" value="ACOT13"/>
</dbReference>
<evidence type="ECO:0000259" key="2">
    <source>
        <dbReference type="Pfam" id="PF03061"/>
    </source>
</evidence>
<feature type="domain" description="Thioesterase" evidence="2">
    <location>
        <begin position="56"/>
        <end position="126"/>
    </location>
</feature>
<dbReference type="FunFam" id="3.10.129.10:FF:000033">
    <property type="entry name" value="acyl-coenzyme A thioesterase 13"/>
    <property type="match status" value="1"/>
</dbReference>
<proteinExistence type="inferred from homology"/>
<dbReference type="PANTHER" id="PTHR21660:SF11">
    <property type="entry name" value="FAMILY PROTEIN, PUTATIVE (AFU_ORTHOLOGUE AFUA_4G04355)-RELATED"/>
    <property type="match status" value="1"/>
</dbReference>
<comment type="similarity">
    <text evidence="1">Belongs to the thioesterase PaaI family.</text>
</comment>
<organism evidence="3 4">
    <name type="scientific">Diplocarpon rosae</name>
    <dbReference type="NCBI Taxonomy" id="946125"/>
    <lineage>
        <taxon>Eukaryota</taxon>
        <taxon>Fungi</taxon>
        <taxon>Dikarya</taxon>
        <taxon>Ascomycota</taxon>
        <taxon>Pezizomycotina</taxon>
        <taxon>Leotiomycetes</taxon>
        <taxon>Helotiales</taxon>
        <taxon>Drepanopezizaceae</taxon>
        <taxon>Diplocarpon</taxon>
    </lineage>
</organism>
<sequence>MASSTELEHVKGVWERMRGSSPIYDFLLSDVELVSATKGSILARLTLAKNHVNSRGTIHGAVSAAIVDWSGGLAIATHGMEKTGASIDIHITYIGTAQVGETIEVEALANKVGRSVAFTTIRISKLVDGKPGPVVVTASHTKPNGATSVRPGAHVVIS</sequence>
<dbReference type="GO" id="GO:0047617">
    <property type="term" value="F:fatty acyl-CoA hydrolase activity"/>
    <property type="evidence" value="ECO:0007669"/>
    <property type="project" value="InterPro"/>
</dbReference>
<evidence type="ECO:0000313" key="4">
    <source>
        <dbReference type="Proteomes" id="UP001285354"/>
    </source>
</evidence>
<dbReference type="CDD" id="cd03443">
    <property type="entry name" value="PaaI_thioesterase"/>
    <property type="match status" value="1"/>
</dbReference>
<evidence type="ECO:0000256" key="1">
    <source>
        <dbReference type="ARBA" id="ARBA00008324"/>
    </source>
</evidence>
<dbReference type="Proteomes" id="UP001285354">
    <property type="component" value="Unassembled WGS sequence"/>
</dbReference>
<keyword evidence="4" id="KW-1185">Reference proteome</keyword>
<name>A0AAD9WBD1_9HELO</name>
<protein>
    <recommendedName>
        <fullName evidence="2">Thioesterase domain-containing protein</fullName>
    </recommendedName>
</protein>
<dbReference type="InterPro" id="IPR029069">
    <property type="entry name" value="HotDog_dom_sf"/>
</dbReference>
<accession>A0AAD9WBD1</accession>
<dbReference type="InterPro" id="IPR006683">
    <property type="entry name" value="Thioestr_dom"/>
</dbReference>
<dbReference type="Pfam" id="PF03061">
    <property type="entry name" value="4HBT"/>
    <property type="match status" value="1"/>
</dbReference>